<protein>
    <submittedName>
        <fullName evidence="3">Uncharacterized protein ENSP00000372125 isoform X1</fullName>
    </submittedName>
</protein>
<dbReference type="PANTHER" id="PTHR35156">
    <property type="entry name" value="TESTIS-EXPRESSED PROTEIN 52"/>
    <property type="match status" value="1"/>
</dbReference>
<dbReference type="GeneID" id="101712156"/>
<keyword evidence="2" id="KW-1185">Reference proteome</keyword>
<dbReference type="AlphaFoldDB" id="A0AAX6S5N7"/>
<name>A0AAX6S5N7_HETGA</name>
<dbReference type="Pfam" id="PF15046">
    <property type="entry name" value="DUF4532"/>
    <property type="match status" value="1"/>
</dbReference>
<dbReference type="CTD" id="101929469"/>
<dbReference type="PANTHER" id="PTHR35156:SF1">
    <property type="entry name" value="TESTIS-EXPRESSED PROTEIN 52"/>
    <property type="match status" value="1"/>
</dbReference>
<sequence>MERQAEPPGTGEPQVTGKGFSTSLVRKCHHSNSSNKQWCPERAPHKAVPPGSEPRRMANNPPALRGPSDPCHREPLLQSVRANEHLLQYLTWAQRQFLLPSEFWEFPGFTRKKQEILRTVKELKEAEKLKLRSEMRAPLVNAQDNTLPLWPSGSKRSTSLGSTSPLWASPKPSPVSVSNSVPQPSYMLSLSVVLFFIVLGMEPRALYMLDKCLTTEPYPSLTLVFRIQYS</sequence>
<dbReference type="InterPro" id="IPR029206">
    <property type="entry name" value="DUF4532"/>
</dbReference>
<gene>
    <name evidence="3" type="primary">LOC101712156</name>
</gene>
<evidence type="ECO:0000313" key="3">
    <source>
        <dbReference type="RefSeq" id="XP_021103793.1"/>
    </source>
</evidence>
<evidence type="ECO:0000256" key="1">
    <source>
        <dbReference type="SAM" id="MobiDB-lite"/>
    </source>
</evidence>
<dbReference type="Proteomes" id="UP000694906">
    <property type="component" value="Unplaced"/>
</dbReference>
<proteinExistence type="predicted"/>
<evidence type="ECO:0000313" key="2">
    <source>
        <dbReference type="Proteomes" id="UP000694906"/>
    </source>
</evidence>
<dbReference type="RefSeq" id="XP_021103793.1">
    <property type="nucleotide sequence ID" value="XM_021248134.1"/>
</dbReference>
<accession>A0AAX6S5N7</accession>
<reference evidence="3" key="1">
    <citation type="submission" date="2025-08" db="UniProtKB">
        <authorList>
            <consortium name="RefSeq"/>
        </authorList>
    </citation>
    <scope>IDENTIFICATION</scope>
</reference>
<organism evidence="2 3">
    <name type="scientific">Heterocephalus glaber</name>
    <name type="common">Naked mole rat</name>
    <dbReference type="NCBI Taxonomy" id="10181"/>
    <lineage>
        <taxon>Eukaryota</taxon>
        <taxon>Metazoa</taxon>
        <taxon>Chordata</taxon>
        <taxon>Craniata</taxon>
        <taxon>Vertebrata</taxon>
        <taxon>Euteleostomi</taxon>
        <taxon>Mammalia</taxon>
        <taxon>Eutheria</taxon>
        <taxon>Euarchontoglires</taxon>
        <taxon>Glires</taxon>
        <taxon>Rodentia</taxon>
        <taxon>Hystricomorpha</taxon>
        <taxon>Bathyergidae</taxon>
        <taxon>Heterocephalus</taxon>
    </lineage>
</organism>
<feature type="region of interest" description="Disordered" evidence="1">
    <location>
        <begin position="1"/>
        <end position="72"/>
    </location>
</feature>